<dbReference type="PANTHER" id="PTHR43190:SF3">
    <property type="entry name" value="N-ACETYL-D-GLUCOSAMINE KINASE"/>
    <property type="match status" value="1"/>
</dbReference>
<dbReference type="PANTHER" id="PTHR43190">
    <property type="entry name" value="N-ACETYL-D-GLUCOSAMINE KINASE"/>
    <property type="match status" value="1"/>
</dbReference>
<dbReference type="InterPro" id="IPR052519">
    <property type="entry name" value="Euk-type_GlcNAc_Kinase"/>
</dbReference>
<dbReference type="Pfam" id="PF01869">
    <property type="entry name" value="BcrAD_BadFG"/>
    <property type="match status" value="1"/>
</dbReference>
<dbReference type="KEGG" id="lga:LGAS_1852"/>
<dbReference type="SUPFAM" id="SSF53067">
    <property type="entry name" value="Actin-like ATPase domain"/>
    <property type="match status" value="2"/>
</dbReference>
<dbReference type="InterPro" id="IPR043129">
    <property type="entry name" value="ATPase_NBD"/>
</dbReference>
<sequence length="301" mass="33112">MLRRFLMSYVIGIDSGGTHITATAYKDNIAIATTTAGPGNIFLDPQQTIKNLINVITEISEKLSSNTCNLILIGIAGLESADNPQPYLDKINDHFKSLTKNIIFISDAKLALINGLEGKDGFLAIAGTGSIVYGKQKNKYLRAGGWGYLLDDIGSGYRISQEAVTTALEKMDRGENSSLTPAILEYFKADNLKNIVSEYYKLNRTEIAAFSLKLAQEADRQNDEAIMILQHQADLLADEIIHLIERYPQESISLNLALSGSVLVNNLIIQKEIASKVKHVYPTIKIMVSDRSNTAAVNYIQ</sequence>
<reference evidence="2 3" key="1">
    <citation type="journal article" date="2006" name="Proc. Natl. Acad. Sci. U.S.A.">
        <title>Comparative genomics of the lactic acid bacteria.</title>
        <authorList>
            <person name="Makarova K."/>
            <person name="Slesarev A."/>
            <person name="Wolf Y."/>
            <person name="Sorokin A."/>
            <person name="Mirkin B."/>
            <person name="Koonin E."/>
            <person name="Pavlov A."/>
            <person name="Pavlova N."/>
            <person name="Karamychev V."/>
            <person name="Polouchine N."/>
            <person name="Shakhova V."/>
            <person name="Grigoriev I."/>
            <person name="Lou Y."/>
            <person name="Rohksar D."/>
            <person name="Lucas S."/>
            <person name="Huang K."/>
            <person name="Goodstein D.M."/>
            <person name="Hawkins T."/>
            <person name="Plengvidhya V."/>
            <person name="Welker D."/>
            <person name="Hughes J."/>
            <person name="Goh Y."/>
            <person name="Benson A."/>
            <person name="Baldwin K."/>
            <person name="Lee J.H."/>
            <person name="Diaz-Muniz I."/>
            <person name="Dosti B."/>
            <person name="Smeianov V."/>
            <person name="Wechter W."/>
            <person name="Barabote R."/>
            <person name="Lorca G."/>
            <person name="Altermann E."/>
            <person name="Barrangou R."/>
            <person name="Ganesan B."/>
            <person name="Xie Y."/>
            <person name="Rawsthorne H."/>
            <person name="Tamir D."/>
            <person name="Parker C."/>
            <person name="Breidt F."/>
            <person name="Broadbent J."/>
            <person name="Hutkins R."/>
            <person name="O'Sullivan D."/>
            <person name="Steele J."/>
            <person name="Unlu G."/>
            <person name="Saier M."/>
            <person name="Klaenhammer T."/>
            <person name="Richardson P."/>
            <person name="Kozyavkin S."/>
            <person name="Weimer B."/>
            <person name="Mills D."/>
        </authorList>
    </citation>
    <scope>NUCLEOTIDE SEQUENCE [LARGE SCALE GENOMIC DNA]</scope>
    <source>
        <strain evidence="3">ATCC 33323 / DSM 20243 / BCRC 14619 / CIP 102991 / JCM 1131 / KCTC 3163 / NCIMB 11718 / NCTC 13722 / AM63</strain>
    </source>
</reference>
<dbReference type="InterPro" id="IPR002731">
    <property type="entry name" value="ATPase_BadF"/>
</dbReference>
<feature type="domain" description="ATPase BadF/BadG/BcrA/BcrD type" evidence="1">
    <location>
        <begin position="11"/>
        <end position="280"/>
    </location>
</feature>
<dbReference type="EMBL" id="CP000413">
    <property type="protein sequence ID" value="ABJ61126.1"/>
    <property type="molecule type" value="Genomic_DNA"/>
</dbReference>
<organism evidence="2 3">
    <name type="scientific">Lactobacillus gasseri (strain ATCC 33323 / DSM 20243 / BCRC 14619 / CIP 102991 / JCM 1131 / KCTC 3163 / NCIMB 11718 / NCTC 13722 / AM63)</name>
    <dbReference type="NCBI Taxonomy" id="324831"/>
    <lineage>
        <taxon>Bacteria</taxon>
        <taxon>Bacillati</taxon>
        <taxon>Bacillota</taxon>
        <taxon>Bacilli</taxon>
        <taxon>Lactobacillales</taxon>
        <taxon>Lactobacillaceae</taxon>
        <taxon>Lactobacillus</taxon>
    </lineage>
</organism>
<dbReference type="Proteomes" id="UP000000664">
    <property type="component" value="Chromosome"/>
</dbReference>
<evidence type="ECO:0000259" key="1">
    <source>
        <dbReference type="Pfam" id="PF01869"/>
    </source>
</evidence>
<keyword evidence="2" id="KW-0808">Transferase</keyword>
<accession>A0A806A118</accession>
<evidence type="ECO:0000313" key="3">
    <source>
        <dbReference type="Proteomes" id="UP000000664"/>
    </source>
</evidence>
<dbReference type="AlphaFoldDB" id="A0A806A118"/>
<proteinExistence type="predicted"/>
<dbReference type="GO" id="GO:0016301">
    <property type="term" value="F:kinase activity"/>
    <property type="evidence" value="ECO:0007669"/>
    <property type="project" value="UniProtKB-KW"/>
</dbReference>
<dbReference type="Gene3D" id="3.30.420.40">
    <property type="match status" value="2"/>
</dbReference>
<dbReference type="CDD" id="cd24007">
    <property type="entry name" value="ASKHA_NBD_eukNAGK-like"/>
    <property type="match status" value="1"/>
</dbReference>
<name>A0A806A118_LACGA</name>
<keyword evidence="2" id="KW-0418">Kinase</keyword>
<protein>
    <submittedName>
        <fullName evidence="2">N-acetylglucosamine kinase</fullName>
    </submittedName>
</protein>
<gene>
    <name evidence="2" type="ordered locus">LGAS_1852</name>
</gene>
<evidence type="ECO:0000313" key="2">
    <source>
        <dbReference type="EMBL" id="ABJ61126.1"/>
    </source>
</evidence>